<evidence type="ECO:0000313" key="1">
    <source>
        <dbReference type="Proteomes" id="UP000887565"/>
    </source>
</evidence>
<accession>A0A915J491</accession>
<evidence type="ECO:0000313" key="2">
    <source>
        <dbReference type="WBParaSite" id="nRc.2.0.1.t20527-RA"/>
    </source>
</evidence>
<dbReference type="Proteomes" id="UP000887565">
    <property type="component" value="Unplaced"/>
</dbReference>
<reference evidence="2" key="1">
    <citation type="submission" date="2022-11" db="UniProtKB">
        <authorList>
            <consortium name="WormBaseParasite"/>
        </authorList>
    </citation>
    <scope>IDENTIFICATION</scope>
</reference>
<dbReference type="AlphaFoldDB" id="A0A915J491"/>
<name>A0A915J491_ROMCU</name>
<organism evidence="1 2">
    <name type="scientific">Romanomermis culicivorax</name>
    <name type="common">Nematode worm</name>
    <dbReference type="NCBI Taxonomy" id="13658"/>
    <lineage>
        <taxon>Eukaryota</taxon>
        <taxon>Metazoa</taxon>
        <taxon>Ecdysozoa</taxon>
        <taxon>Nematoda</taxon>
        <taxon>Enoplea</taxon>
        <taxon>Dorylaimia</taxon>
        <taxon>Mermithida</taxon>
        <taxon>Mermithoidea</taxon>
        <taxon>Mermithidae</taxon>
        <taxon>Romanomermis</taxon>
    </lineage>
</organism>
<dbReference type="WBParaSite" id="nRc.2.0.1.t20527-RA">
    <property type="protein sequence ID" value="nRc.2.0.1.t20527-RA"/>
    <property type="gene ID" value="nRc.2.0.1.g20527"/>
</dbReference>
<keyword evidence="1" id="KW-1185">Reference proteome</keyword>
<protein>
    <submittedName>
        <fullName evidence="2">Uncharacterized protein</fullName>
    </submittedName>
</protein>
<proteinExistence type="predicted"/>
<sequence>MSLTVVQKSGLFSSLLCPSQNDAKCYLIQGVTDSDNQWKLDLDKGGYAYELENKPDLTTILGSPSATEFINDNVPKSRHLWNILLGLYDTADPTIADLNFTKVLKRDLQSSGVSPAKSNIDIPDAKLAKVSRIFAYKADGRGNFEDLINVASRPRSHRVVKNDHQIGACKATNEATKCSSYEACVNGVVKHISCLVLP</sequence>